<feature type="compositionally biased region" description="Basic and acidic residues" evidence="1">
    <location>
        <begin position="612"/>
        <end position="622"/>
    </location>
</feature>
<name>A0A1D3D7Z7_9EIME</name>
<sequence length="695" mass="73478">MVGALFNSSSNRNTVAATGGLFLSLSFGPREVTADIAVAAAGEGPLLQPKDLDLLRALLPVSEALQQLLLHRQPLFEPEPAGSAAEESQPLLPAKSHSWVLWSLPGAFAAGLRHIGAMLRLTGSGASAQAASGESGAHALEWLPRTGRLLGCTDTPSFSLSAPHCLPLHLLPPQLRALQRQPVLLAAVAGDFSLLLPLYTAWWEAWQQQQQQSCPCSTSEGSRAAASITSSDCTAPFASGSPCGGNGLSNARQMHPVADYHGLLLNLSCISTDGRDALFALSLKTSTSSGRISLSVQQLAQLAILAQCHMLTTPVHELQQQQSEQEQHTRKAQRKAVALTLKTLVRLVVATVEEGEHLLLRRLLSSSKCSSSCGECGSSEGCRSTGLRCTGSEEVLRAAAAELNQILSACPPGLIGAVHISEAGPLELLHALLLGGDVVEGGAAASGKSAAAGVAWTFGMPSAEEVAAAAEKQQRRGPEDDSRDALQLLEAWPYERLRMHRQLNLLSPRYAEDTRCLDGLPIRENIRKGTVAAFVSCFLEKQTLTPQQYDEEFAVVAAAPEVSGEAPQDVEHGDLVPQAENRQPATFMESAITAGKTQDGTSQEEGSAAPAAEKEGEVDTSRAAHQHRLHGRSSQSFERSASYSENICANGVGLVGSSSNNNTRACAEPRATALGRRVVGSKGLRFLLETCPPVQ</sequence>
<feature type="compositionally biased region" description="Polar residues" evidence="1">
    <location>
        <begin position="595"/>
        <end position="605"/>
    </location>
</feature>
<dbReference type="AlphaFoldDB" id="A0A1D3D7Z7"/>
<feature type="region of interest" description="Disordered" evidence="1">
    <location>
        <begin position="594"/>
        <end position="637"/>
    </location>
</feature>
<accession>A0A1D3D7Z7</accession>
<proteinExistence type="predicted"/>
<reference evidence="2 3" key="1">
    <citation type="journal article" date="2016" name="BMC Genomics">
        <title>Comparative genomics reveals Cyclospora cayetanensis possesses coccidia-like metabolism and invasion components but unique surface antigens.</title>
        <authorList>
            <person name="Liu S."/>
            <person name="Wang L."/>
            <person name="Zheng H."/>
            <person name="Xu Z."/>
            <person name="Roellig D.M."/>
            <person name="Li N."/>
            <person name="Frace M.A."/>
            <person name="Tang K."/>
            <person name="Arrowood M.J."/>
            <person name="Moss D.M."/>
            <person name="Zhang L."/>
            <person name="Feng Y."/>
            <person name="Xiao L."/>
        </authorList>
    </citation>
    <scope>NUCLEOTIDE SEQUENCE [LARGE SCALE GENOMIC DNA]</scope>
    <source>
        <strain evidence="2 3">CHN_HEN01</strain>
    </source>
</reference>
<keyword evidence="3" id="KW-1185">Reference proteome</keyword>
<dbReference type="EMBL" id="JROU02000347">
    <property type="protein sequence ID" value="OEH79569.1"/>
    <property type="molecule type" value="Genomic_DNA"/>
</dbReference>
<dbReference type="VEuPathDB" id="ToxoDB:LOC34621531"/>
<evidence type="ECO:0000313" key="2">
    <source>
        <dbReference type="EMBL" id="OEH79569.1"/>
    </source>
</evidence>
<evidence type="ECO:0000313" key="3">
    <source>
        <dbReference type="Proteomes" id="UP000095192"/>
    </source>
</evidence>
<protein>
    <submittedName>
        <fullName evidence="2">Uncharacterized protein</fullName>
    </submittedName>
</protein>
<comment type="caution">
    <text evidence="2">The sequence shown here is derived from an EMBL/GenBank/DDBJ whole genome shotgun (WGS) entry which is preliminary data.</text>
</comment>
<evidence type="ECO:0000256" key="1">
    <source>
        <dbReference type="SAM" id="MobiDB-lite"/>
    </source>
</evidence>
<gene>
    <name evidence="2" type="ORF">cyc_05118</name>
</gene>
<dbReference type="InParanoid" id="A0A1D3D7Z7"/>
<organism evidence="2 3">
    <name type="scientific">Cyclospora cayetanensis</name>
    <dbReference type="NCBI Taxonomy" id="88456"/>
    <lineage>
        <taxon>Eukaryota</taxon>
        <taxon>Sar</taxon>
        <taxon>Alveolata</taxon>
        <taxon>Apicomplexa</taxon>
        <taxon>Conoidasida</taxon>
        <taxon>Coccidia</taxon>
        <taxon>Eucoccidiorida</taxon>
        <taxon>Eimeriorina</taxon>
        <taxon>Eimeriidae</taxon>
        <taxon>Cyclospora</taxon>
    </lineage>
</organism>
<dbReference type="VEuPathDB" id="ToxoDB:cyc_05118"/>
<dbReference type="Proteomes" id="UP000095192">
    <property type="component" value="Unassembled WGS sequence"/>
</dbReference>